<protein>
    <submittedName>
        <fullName evidence="2">Uncharacterized protein</fullName>
    </submittedName>
</protein>
<dbReference type="EMBL" id="JAXCGZ010013253">
    <property type="protein sequence ID" value="KAK7073118.1"/>
    <property type="molecule type" value="Genomic_DNA"/>
</dbReference>
<name>A0AAN9A2Y5_HALRR</name>
<gene>
    <name evidence="2" type="ORF">SK128_013399</name>
</gene>
<reference evidence="2 3" key="1">
    <citation type="submission" date="2023-11" db="EMBL/GenBank/DDBJ databases">
        <title>Halocaridina rubra genome assembly.</title>
        <authorList>
            <person name="Smith C."/>
        </authorList>
    </citation>
    <scope>NUCLEOTIDE SEQUENCE [LARGE SCALE GENOMIC DNA]</scope>
    <source>
        <strain evidence="2">EP-1</strain>
        <tissue evidence="2">Whole</tissue>
    </source>
</reference>
<comment type="caution">
    <text evidence="2">The sequence shown here is derived from an EMBL/GenBank/DDBJ whole genome shotgun (WGS) entry which is preliminary data.</text>
</comment>
<feature type="chain" id="PRO_5042998815" evidence="1">
    <location>
        <begin position="19"/>
        <end position="143"/>
    </location>
</feature>
<evidence type="ECO:0000313" key="3">
    <source>
        <dbReference type="Proteomes" id="UP001381693"/>
    </source>
</evidence>
<organism evidence="2 3">
    <name type="scientific">Halocaridina rubra</name>
    <name type="common">Hawaiian red shrimp</name>
    <dbReference type="NCBI Taxonomy" id="373956"/>
    <lineage>
        <taxon>Eukaryota</taxon>
        <taxon>Metazoa</taxon>
        <taxon>Ecdysozoa</taxon>
        <taxon>Arthropoda</taxon>
        <taxon>Crustacea</taxon>
        <taxon>Multicrustacea</taxon>
        <taxon>Malacostraca</taxon>
        <taxon>Eumalacostraca</taxon>
        <taxon>Eucarida</taxon>
        <taxon>Decapoda</taxon>
        <taxon>Pleocyemata</taxon>
        <taxon>Caridea</taxon>
        <taxon>Atyoidea</taxon>
        <taxon>Atyidae</taxon>
        <taxon>Halocaridina</taxon>
    </lineage>
</organism>
<feature type="signal peptide" evidence="1">
    <location>
        <begin position="1"/>
        <end position="18"/>
    </location>
</feature>
<proteinExistence type="predicted"/>
<dbReference type="Proteomes" id="UP001381693">
    <property type="component" value="Unassembled WGS sequence"/>
</dbReference>
<accession>A0AAN9A2Y5</accession>
<dbReference type="AlphaFoldDB" id="A0AAN9A2Y5"/>
<evidence type="ECO:0000256" key="1">
    <source>
        <dbReference type="SAM" id="SignalP"/>
    </source>
</evidence>
<sequence length="143" mass="15976">MQLQFLLLLVLCAGSSIGVPRPSPEELLGVLLQETPEDLGRHTNMVNAAIDVLPVIAEAFEENADTVGRGQDMLNVERIGSFITKMMPASRRLVKLQAEEEGRDVDIDQIRALNAAEVVLPSVWNFMERLRNMQLFDRLLTFG</sequence>
<evidence type="ECO:0000313" key="2">
    <source>
        <dbReference type="EMBL" id="KAK7073118.1"/>
    </source>
</evidence>
<keyword evidence="3" id="KW-1185">Reference proteome</keyword>
<keyword evidence="1" id="KW-0732">Signal</keyword>